<dbReference type="InterPro" id="IPR036388">
    <property type="entry name" value="WH-like_DNA-bd_sf"/>
</dbReference>
<protein>
    <submittedName>
        <fullName evidence="5">MarR family protein</fullName>
    </submittedName>
</protein>
<evidence type="ECO:0000259" key="4">
    <source>
        <dbReference type="SMART" id="SM00347"/>
    </source>
</evidence>
<dbReference type="OrthoDB" id="3231996at2"/>
<evidence type="ECO:0000313" key="5">
    <source>
        <dbReference type="EMBL" id="SOY30225.1"/>
    </source>
</evidence>
<dbReference type="EMBL" id="OFSM01000014">
    <property type="protein sequence ID" value="SOY30225.1"/>
    <property type="molecule type" value="Genomic_DNA"/>
</dbReference>
<proteinExistence type="predicted"/>
<dbReference type="CDD" id="cd00090">
    <property type="entry name" value="HTH_ARSR"/>
    <property type="match status" value="1"/>
</dbReference>
<dbReference type="SMART" id="SM00347">
    <property type="entry name" value="HTH_MARR"/>
    <property type="match status" value="1"/>
</dbReference>
<organism evidence="5 6">
    <name type="scientific">Acetatifactor muris</name>
    <dbReference type="NCBI Taxonomy" id="879566"/>
    <lineage>
        <taxon>Bacteria</taxon>
        <taxon>Bacillati</taxon>
        <taxon>Bacillota</taxon>
        <taxon>Clostridia</taxon>
        <taxon>Lachnospirales</taxon>
        <taxon>Lachnospiraceae</taxon>
        <taxon>Acetatifactor</taxon>
    </lineage>
</organism>
<evidence type="ECO:0000256" key="1">
    <source>
        <dbReference type="ARBA" id="ARBA00023015"/>
    </source>
</evidence>
<evidence type="ECO:0000313" key="6">
    <source>
        <dbReference type="Proteomes" id="UP000236311"/>
    </source>
</evidence>
<dbReference type="InterPro" id="IPR011991">
    <property type="entry name" value="ArsR-like_HTH"/>
</dbReference>
<feature type="domain" description="HTH marR-type" evidence="4">
    <location>
        <begin position="25"/>
        <end position="124"/>
    </location>
</feature>
<dbReference type="GO" id="GO:0003677">
    <property type="term" value="F:DNA binding"/>
    <property type="evidence" value="ECO:0007669"/>
    <property type="project" value="UniProtKB-KW"/>
</dbReference>
<dbReference type="RefSeq" id="WP_103240282.1">
    <property type="nucleotide sequence ID" value="NZ_CANRXC010000002.1"/>
</dbReference>
<dbReference type="SUPFAM" id="SSF46785">
    <property type="entry name" value="Winged helix' DNA-binding domain"/>
    <property type="match status" value="1"/>
</dbReference>
<accession>A0A2K4ZIC7</accession>
<dbReference type="InterPro" id="IPR000835">
    <property type="entry name" value="HTH_MarR-typ"/>
</dbReference>
<name>A0A2K4ZIC7_9FIRM</name>
<dbReference type="PANTHER" id="PTHR42756:SF1">
    <property type="entry name" value="TRANSCRIPTIONAL REPRESSOR OF EMRAB OPERON"/>
    <property type="match status" value="1"/>
</dbReference>
<dbReference type="PANTHER" id="PTHR42756">
    <property type="entry name" value="TRANSCRIPTIONAL REGULATOR, MARR"/>
    <property type="match status" value="1"/>
</dbReference>
<keyword evidence="1" id="KW-0805">Transcription regulation</keyword>
<dbReference type="Proteomes" id="UP000236311">
    <property type="component" value="Unassembled WGS sequence"/>
</dbReference>
<dbReference type="AlphaFoldDB" id="A0A2K4ZIC7"/>
<keyword evidence="2" id="KW-0238">DNA-binding</keyword>
<dbReference type="Pfam" id="PF12802">
    <property type="entry name" value="MarR_2"/>
    <property type="match status" value="1"/>
</dbReference>
<sequence length="145" mass="16595">MKGFTTAEMKRFNYLVGETDAAYHEAAQKLGLSDSVMQIFYIICDNGDKYPISDICRLSGISKQTINSALRRLETEGMVYLENASGKKKRVCLTDKGKKLAEDTVVRLIEIENGILDSWPEEEVEQYLQLTGKYLQEFREKIKEL</sequence>
<evidence type="ECO:0000256" key="2">
    <source>
        <dbReference type="ARBA" id="ARBA00023125"/>
    </source>
</evidence>
<gene>
    <name evidence="5" type="ORF">AMURIS_02948</name>
</gene>
<dbReference type="InterPro" id="IPR036390">
    <property type="entry name" value="WH_DNA-bd_sf"/>
</dbReference>
<dbReference type="GO" id="GO:0003700">
    <property type="term" value="F:DNA-binding transcription factor activity"/>
    <property type="evidence" value="ECO:0007669"/>
    <property type="project" value="InterPro"/>
</dbReference>
<keyword evidence="3" id="KW-0804">Transcription</keyword>
<evidence type="ECO:0000256" key="3">
    <source>
        <dbReference type="ARBA" id="ARBA00023163"/>
    </source>
</evidence>
<reference evidence="5 6" key="1">
    <citation type="submission" date="2018-01" db="EMBL/GenBank/DDBJ databases">
        <authorList>
            <person name="Gaut B.S."/>
            <person name="Morton B.R."/>
            <person name="Clegg M.T."/>
            <person name="Duvall M.R."/>
        </authorList>
    </citation>
    <scope>NUCLEOTIDE SEQUENCE [LARGE SCALE GENOMIC DNA]</scope>
    <source>
        <strain evidence="5">GP69</strain>
    </source>
</reference>
<keyword evidence="6" id="KW-1185">Reference proteome</keyword>
<dbReference type="Gene3D" id="1.10.10.10">
    <property type="entry name" value="Winged helix-like DNA-binding domain superfamily/Winged helix DNA-binding domain"/>
    <property type="match status" value="1"/>
</dbReference>